<proteinExistence type="predicted"/>
<reference evidence="3 4" key="1">
    <citation type="submission" date="2020-08" db="EMBL/GenBank/DDBJ databases">
        <title>Genome public.</title>
        <authorList>
            <person name="Liu C."/>
            <person name="Sun Q."/>
        </authorList>
    </citation>
    <scope>NUCLEOTIDE SEQUENCE [LARGE SCALE GENOMIC DNA]</scope>
    <source>
        <strain evidence="3 4">NSJ-26</strain>
    </source>
</reference>
<keyword evidence="4" id="KW-1185">Reference proteome</keyword>
<comment type="caution">
    <text evidence="3">The sequence shown here is derived from an EMBL/GenBank/DDBJ whole genome shotgun (WGS) entry which is preliminary data.</text>
</comment>
<dbReference type="GO" id="GO:0052689">
    <property type="term" value="F:carboxylic ester hydrolase activity"/>
    <property type="evidence" value="ECO:0007669"/>
    <property type="project" value="UniProtKB-ARBA"/>
</dbReference>
<dbReference type="SUPFAM" id="SSF53474">
    <property type="entry name" value="alpha/beta-Hydrolases"/>
    <property type="match status" value="1"/>
</dbReference>
<name>A0A926F301_9FIRM</name>
<organism evidence="3 4">
    <name type="scientific">Wansuia hejianensis</name>
    <dbReference type="NCBI Taxonomy" id="2763667"/>
    <lineage>
        <taxon>Bacteria</taxon>
        <taxon>Bacillati</taxon>
        <taxon>Bacillota</taxon>
        <taxon>Clostridia</taxon>
        <taxon>Lachnospirales</taxon>
        <taxon>Lachnospiraceae</taxon>
        <taxon>Wansuia</taxon>
    </lineage>
</organism>
<dbReference type="GO" id="GO:0006508">
    <property type="term" value="P:proteolysis"/>
    <property type="evidence" value="ECO:0007669"/>
    <property type="project" value="InterPro"/>
</dbReference>
<keyword evidence="1" id="KW-0378">Hydrolase</keyword>
<dbReference type="Proteomes" id="UP000601522">
    <property type="component" value="Unassembled WGS sequence"/>
</dbReference>
<dbReference type="PANTHER" id="PTHR22946">
    <property type="entry name" value="DIENELACTONE HYDROLASE DOMAIN-CONTAINING PROTEIN-RELATED"/>
    <property type="match status" value="1"/>
</dbReference>
<accession>A0A926F301</accession>
<dbReference type="GO" id="GO:0008236">
    <property type="term" value="F:serine-type peptidase activity"/>
    <property type="evidence" value="ECO:0007669"/>
    <property type="project" value="InterPro"/>
</dbReference>
<dbReference type="InterPro" id="IPR050261">
    <property type="entry name" value="FrsA_esterase"/>
</dbReference>
<evidence type="ECO:0000313" key="4">
    <source>
        <dbReference type="Proteomes" id="UP000601522"/>
    </source>
</evidence>
<dbReference type="EMBL" id="JACRTK010000003">
    <property type="protein sequence ID" value="MBC8590974.1"/>
    <property type="molecule type" value="Genomic_DNA"/>
</dbReference>
<dbReference type="RefSeq" id="WP_249323812.1">
    <property type="nucleotide sequence ID" value="NZ_JACRTK010000003.1"/>
</dbReference>
<dbReference type="InterPro" id="IPR001375">
    <property type="entry name" value="Peptidase_S9_cat"/>
</dbReference>
<dbReference type="AlphaFoldDB" id="A0A926F301"/>
<evidence type="ECO:0000313" key="3">
    <source>
        <dbReference type="EMBL" id="MBC8590974.1"/>
    </source>
</evidence>
<dbReference type="InterPro" id="IPR029058">
    <property type="entry name" value="AB_hydrolase_fold"/>
</dbReference>
<dbReference type="PANTHER" id="PTHR22946:SF9">
    <property type="entry name" value="POLYKETIDE TRANSFERASE AF380"/>
    <property type="match status" value="1"/>
</dbReference>
<dbReference type="Gene3D" id="3.40.50.1820">
    <property type="entry name" value="alpha/beta hydrolase"/>
    <property type="match status" value="1"/>
</dbReference>
<dbReference type="Pfam" id="PF00326">
    <property type="entry name" value="Peptidase_S9"/>
    <property type="match status" value="1"/>
</dbReference>
<gene>
    <name evidence="3" type="ORF">H8689_07590</name>
</gene>
<evidence type="ECO:0000256" key="1">
    <source>
        <dbReference type="ARBA" id="ARBA00022801"/>
    </source>
</evidence>
<protein>
    <submittedName>
        <fullName evidence="3">Prolyl oligopeptidase family serine peptidase</fullName>
    </submittedName>
</protein>
<sequence>MDKYLRHDFLVEDNITIGDIPVIRLYPKNHDDLLPTIIFYHGWSSNKESQRLRGFILGSLGFQVLIPDAIYHGERNPLDNYEPENATKYFWYVVLNNIKESNKIIDYSISNLKADPHRIGVSGHSMGGFTSSGIFTHNPNIKAVVTLNGSSYWKNSNYIFKSALGMDLQGETAEEEDYINSMDPMNNLELLKNRPILLLHGAADKVVDIDSDRKFYMEIKNLYSDKTKVQLIEYNNLGHFVTTNMMEDMAIWFKKYL</sequence>
<feature type="domain" description="Peptidase S9 prolyl oligopeptidase catalytic" evidence="2">
    <location>
        <begin position="100"/>
        <end position="256"/>
    </location>
</feature>
<evidence type="ECO:0000259" key="2">
    <source>
        <dbReference type="Pfam" id="PF00326"/>
    </source>
</evidence>